<keyword evidence="1" id="KW-1133">Transmembrane helix</keyword>
<sequence length="622" mass="64666">MTATPTAPHAAANDGFDAFYRRTRTRLLVQTWALTGDRPAAVKAVRDAYVACAHHWPKVSLLDDAHADTGGSEREDWLRPIAWGRAQSRHTVPHFHRAAQINEEAAATLAAVASLSSLHRRVLLLSHLSTANLTQLAREVGLSTRRAERELHEAIARFATHRGVAPSEVQAAFEPLFADAVRQPWPDSNSLLRIGASRRIVHLSVGAAAIVALCVGVGVGVSWDGRTTAALGQKHWNSVNPQSTIQVSSSSLLPITDLARLGDVTGAVGDGDQPKLPPAAAKSTAAHVLACLGGAGSTSDTHVAAWRTVGTSAASGWVTEAVRSSSDPGQASADYKALLTWYDGCPSVRLQLQKTYVVKGVGDQASIAQLRNFDGSGRTVLVGVAQTGSLTAIVGTSQHASATPAAVAAGLATLTERLCHAPGAGVKNCVANPVVTPGPLPKLSNHPGLLGTVDLPAIAGINQPWESTPITVATRNLAATPCDRTSFGAVHGSVSRVFLLPGAKQLAANFGLSETVGRFPSAGAASAFQDAIKAKMDSCQKNDLGSHVALIPIPGLPAGAAAFAWQVQIQTSANNSVTYDMAAISAGRSVAQLSFVPDGSYTISDQDFAALVVRAAARLAFN</sequence>
<dbReference type="KEGG" id="nbe:Back2_09240"/>
<reference evidence="2 3" key="1">
    <citation type="submission" date="2018-11" db="EMBL/GenBank/DDBJ databases">
        <title>Complete genome sequence of Nocardioides baekrokdamisoli strain KCTC 39748.</title>
        <authorList>
            <person name="Kang S.W."/>
            <person name="Lee K.C."/>
            <person name="Kim K.K."/>
            <person name="Kim J.S."/>
            <person name="Kim D.S."/>
            <person name="Ko S.H."/>
            <person name="Yang S.H."/>
            <person name="Shin Y.K."/>
            <person name="Lee J.S."/>
        </authorList>
    </citation>
    <scope>NUCLEOTIDE SEQUENCE [LARGE SCALE GENOMIC DNA]</scope>
    <source>
        <strain evidence="2 3">KCTC 39748</strain>
    </source>
</reference>
<dbReference type="RefSeq" id="WP_125567180.1">
    <property type="nucleotide sequence ID" value="NZ_AP019307.1"/>
</dbReference>
<keyword evidence="1" id="KW-0472">Membrane</keyword>
<feature type="transmembrane region" description="Helical" evidence="1">
    <location>
        <begin position="200"/>
        <end position="223"/>
    </location>
</feature>
<evidence type="ECO:0000313" key="3">
    <source>
        <dbReference type="Proteomes" id="UP000271573"/>
    </source>
</evidence>
<organism evidence="2 3">
    <name type="scientific">Nocardioides baekrokdamisoli</name>
    <dbReference type="NCBI Taxonomy" id="1804624"/>
    <lineage>
        <taxon>Bacteria</taxon>
        <taxon>Bacillati</taxon>
        <taxon>Actinomycetota</taxon>
        <taxon>Actinomycetes</taxon>
        <taxon>Propionibacteriales</taxon>
        <taxon>Nocardioidaceae</taxon>
        <taxon>Nocardioides</taxon>
    </lineage>
</organism>
<name>A0A3G9ICH4_9ACTN</name>
<proteinExistence type="predicted"/>
<protein>
    <submittedName>
        <fullName evidence="2">Uncharacterized protein</fullName>
    </submittedName>
</protein>
<evidence type="ECO:0000256" key="1">
    <source>
        <dbReference type="SAM" id="Phobius"/>
    </source>
</evidence>
<keyword evidence="1" id="KW-0812">Transmembrane</keyword>
<accession>A0A3G9ICH4</accession>
<dbReference type="EMBL" id="AP019307">
    <property type="protein sequence ID" value="BBH16637.1"/>
    <property type="molecule type" value="Genomic_DNA"/>
</dbReference>
<evidence type="ECO:0000313" key="2">
    <source>
        <dbReference type="EMBL" id="BBH16637.1"/>
    </source>
</evidence>
<keyword evidence="3" id="KW-1185">Reference proteome</keyword>
<dbReference type="SUPFAM" id="SSF88659">
    <property type="entry name" value="Sigma3 and sigma4 domains of RNA polymerase sigma factors"/>
    <property type="match status" value="1"/>
</dbReference>
<dbReference type="InterPro" id="IPR013324">
    <property type="entry name" value="RNA_pol_sigma_r3/r4-like"/>
</dbReference>
<dbReference type="AlphaFoldDB" id="A0A3G9ICH4"/>
<gene>
    <name evidence="2" type="ORF">Back2_09240</name>
</gene>
<dbReference type="OrthoDB" id="3765654at2"/>
<dbReference type="Proteomes" id="UP000271573">
    <property type="component" value="Chromosome"/>
</dbReference>